<dbReference type="SUPFAM" id="SSF53300">
    <property type="entry name" value="vWA-like"/>
    <property type="match status" value="1"/>
</dbReference>
<gene>
    <name evidence="6" type="primary">lapA</name>
    <name evidence="6" type="ORF">AMJAP_1120</name>
</gene>
<dbReference type="Gene3D" id="2.60.40.2030">
    <property type="match status" value="3"/>
</dbReference>
<dbReference type="PANTHER" id="PTHR46682:SF1">
    <property type="entry name" value="ADHESION G-PROTEIN COUPLED RECEPTOR V1"/>
    <property type="match status" value="1"/>
</dbReference>
<evidence type="ECO:0000313" key="6">
    <source>
        <dbReference type="EMBL" id="BBB25716.1"/>
    </source>
</evidence>
<dbReference type="Proteomes" id="UP000595663">
    <property type="component" value="Chromosome"/>
</dbReference>
<dbReference type="SMART" id="SM00237">
    <property type="entry name" value="Calx_beta"/>
    <property type="match status" value="3"/>
</dbReference>
<evidence type="ECO:0000256" key="1">
    <source>
        <dbReference type="ARBA" id="ARBA00022729"/>
    </source>
</evidence>
<keyword evidence="3" id="KW-0106">Calcium</keyword>
<dbReference type="SUPFAM" id="SSF51120">
    <property type="entry name" value="beta-Roll"/>
    <property type="match status" value="1"/>
</dbReference>
<dbReference type="InterPro" id="IPR001343">
    <property type="entry name" value="Hemolysn_Ca-bd"/>
</dbReference>
<feature type="region of interest" description="Disordered" evidence="4">
    <location>
        <begin position="1321"/>
        <end position="1377"/>
    </location>
</feature>
<dbReference type="GO" id="GO:0004930">
    <property type="term" value="F:G protein-coupled receptor activity"/>
    <property type="evidence" value="ECO:0007669"/>
    <property type="project" value="InterPro"/>
</dbReference>
<feature type="region of interest" description="Disordered" evidence="4">
    <location>
        <begin position="95"/>
        <end position="121"/>
    </location>
</feature>
<evidence type="ECO:0000313" key="7">
    <source>
        <dbReference type="Proteomes" id="UP000595663"/>
    </source>
</evidence>
<keyword evidence="1" id="KW-0732">Signal</keyword>
<dbReference type="InterPro" id="IPR026919">
    <property type="entry name" value="ADGRV1"/>
</dbReference>
<dbReference type="Gene3D" id="2.150.10.10">
    <property type="entry name" value="Serralysin-like metalloprotease, C-terminal"/>
    <property type="match status" value="1"/>
</dbReference>
<feature type="compositionally biased region" description="Polar residues" evidence="4">
    <location>
        <begin position="1360"/>
        <end position="1374"/>
    </location>
</feature>
<protein>
    <submittedName>
        <fullName evidence="6">Surface adhesion protein</fullName>
    </submittedName>
</protein>
<dbReference type="EMBL" id="AP014545">
    <property type="protein sequence ID" value="BBB25716.1"/>
    <property type="molecule type" value="Genomic_DNA"/>
</dbReference>
<dbReference type="Gene3D" id="3.40.50.410">
    <property type="entry name" value="von Willebrand factor, type A domain"/>
    <property type="match status" value="1"/>
</dbReference>
<dbReference type="RefSeq" id="WP_201356416.1">
    <property type="nucleotide sequence ID" value="NZ_AP014545.1"/>
</dbReference>
<feature type="domain" description="VWFA" evidence="5">
    <location>
        <begin position="770"/>
        <end position="999"/>
    </location>
</feature>
<dbReference type="InterPro" id="IPR002035">
    <property type="entry name" value="VWF_A"/>
</dbReference>
<dbReference type="InterPro" id="IPR018511">
    <property type="entry name" value="Hemolysin-typ_Ca-bd_CS"/>
</dbReference>
<dbReference type="Pfam" id="PF17963">
    <property type="entry name" value="Big_9"/>
    <property type="match status" value="1"/>
</dbReference>
<dbReference type="InterPro" id="IPR011049">
    <property type="entry name" value="Serralysin-like_metalloprot_C"/>
</dbReference>
<dbReference type="PROSITE" id="PS50234">
    <property type="entry name" value="VWFA"/>
    <property type="match status" value="1"/>
</dbReference>
<dbReference type="GO" id="GO:0016020">
    <property type="term" value="C:membrane"/>
    <property type="evidence" value="ECO:0007669"/>
    <property type="project" value="InterPro"/>
</dbReference>
<dbReference type="SUPFAM" id="SSF141072">
    <property type="entry name" value="CalX-like"/>
    <property type="match status" value="3"/>
</dbReference>
<dbReference type="InterPro" id="IPR036465">
    <property type="entry name" value="vWFA_dom_sf"/>
</dbReference>
<dbReference type="CDD" id="cd00198">
    <property type="entry name" value="vWFA"/>
    <property type="match status" value="1"/>
</dbReference>
<dbReference type="InterPro" id="IPR003644">
    <property type="entry name" value="Calx_beta"/>
</dbReference>
<dbReference type="GO" id="GO:0005509">
    <property type="term" value="F:calcium ion binding"/>
    <property type="evidence" value="ECO:0007669"/>
    <property type="project" value="InterPro"/>
</dbReference>
<dbReference type="NCBIfam" id="TIGR01965">
    <property type="entry name" value="VCBS_repeat"/>
    <property type="match status" value="1"/>
</dbReference>
<dbReference type="PROSITE" id="PS00330">
    <property type="entry name" value="HEMOLYSIN_CALCIUM"/>
    <property type="match status" value="3"/>
</dbReference>
<dbReference type="PANTHER" id="PTHR46682">
    <property type="entry name" value="ADHESION G-PROTEIN COUPLED RECEPTOR V1"/>
    <property type="match status" value="1"/>
</dbReference>
<dbReference type="InterPro" id="IPR010221">
    <property type="entry name" value="VCBS_dom"/>
</dbReference>
<dbReference type="PRINTS" id="PR00313">
    <property type="entry name" value="CABNDNGRPT"/>
</dbReference>
<accession>A0A7R6PAU3</accession>
<sequence length="1548" mass="157801">MSISEGGLMTFTVTRTGDAEADQTIDFATSIEAGDNAEAGDFTGNSGTLTFAAGVTTQTFTVQTAQDAIFEGGETFTATLSGNSAGSSIADATATGTILDDGTGPGPFDPTGPGTPDDDTTEFSVDSVSISEGGLMTFTVTRTGDAEADQSVNFSTLIGAGDSAEAADFTNNSGTLTFATGVTTQTFTVQTTQDTQYEDDETFTVLLDTPTGGATIATATGTGTITDNDTRPTLTVADQSVVEGDSGTTTITFIVNRTGDSEPDQTFNYSFAPGNTDNADFNPVLSSGSVTFAEGETSKMITIQVQGDTAVELDESFTLNLVDTGDLGNTASAIGTIINDDMPPVVTIPNDGSGVNGSDISVAENSTETGTFTINAPDGIQSITVGTTVISMADLLASGTTPIIVNGGEGQLSINGFVGNVVSYEYDPTGASRDHSGGDNSVIDRFALSVTDTDGDVSVSNPSLDILITDTAPVANADTRAVNEDDTGITGNVVSGINAVADTLGGDLTIVTGVQSGDAGITEVTGGAGTGVDGIYGTLQIDSDGTYTYLLNSAAQALLASETVTDVFSYSISDDEGDFSTATFTFTVTGSNDAPTITAVQPAVVSEEGLAAGIADTTPNPGDVTNSPVFTGTYTATDDSGGPLIASLDDISSVTTSDGTTLQSGGIDVGFVLSPDGHTLMGTAGGEDVVQIEIMDNGTYTVTLLGPVDHAPGNGENSLNFNLNFQVSDGPLGDSATLSSSGTLNIRIEDDQPISGDIYQSLVIPPQDHNVMFVIDTSGSMGNDASGTTIERMELLLTSIKQVIDQYENVGDLKVQIVTFDSGSDSTHQTVWMTAAEAQAFIGDGTAGSRDSVLNPGGGTDYDQGVLEAQLGWDAAGKIEATDDRPVSNVSYFMSDGEPQTGGGTTGSQGITGVEVNEWMEFVTDNSINSHAVGIGSGVSVANLAPLAYDGELANTNGQDPYNPPVPDPADPVFDDGITPYALVVTDSATLTNELLGTIQVPVLGGIFGTIENNGFGADDGAFLQIEMDGVTYSYTAAANGGSGQIDVSSGGSVVGFEITFTTLAGGTMALNFANGQYSYVPDQDLAMDTEFQETMVFLSRDTDGDETTGTVTLNIARGMDTDGDGVIDTIDIDDDNDGILDTIEDAYVSTVTTTQPFTDVTSAANITSNGGTGSQTIDMSAYGVAVGDSVTISNFFARGDLNNNSEWFRLSFDNGVTTTGNMNTGFQDNAFHTVNQNVTMTATIVDVGGVPSLVVSGVTSSDVDNFNGFVGVDYYFTIDGVGTVAINVPDADGDGIINSLDADSDNDGIADNIEAQTNAGYIPSSGVDADHDGLDDAYETAGLTPEGPVSAPDFLSIDSDGNGTNDGQESATTGDDRLVGSAVGDVIDGLDGNDALIGLDGGDTLIGGIGNDILVGGAGDDILMGGAGADFFDWNGGDEGTAGAPATDHIQDFTVAEDTLDLSNLLDSLGLATQGGVIESYLSLDNNASSQAVLSVKGSAGGSVVQEIVLDNVSIEDLKNDPALGLDAGATNSDLLNQLINDSKLIV</sequence>
<keyword evidence="2" id="KW-0677">Repeat</keyword>
<proteinExistence type="predicted"/>
<dbReference type="SMART" id="SM00327">
    <property type="entry name" value="VWA"/>
    <property type="match status" value="1"/>
</dbReference>
<evidence type="ECO:0000259" key="5">
    <source>
        <dbReference type="PROSITE" id="PS50234"/>
    </source>
</evidence>
<dbReference type="Pfam" id="PF03160">
    <property type="entry name" value="Calx-beta"/>
    <property type="match status" value="2"/>
</dbReference>
<evidence type="ECO:0000256" key="2">
    <source>
        <dbReference type="ARBA" id="ARBA00022737"/>
    </source>
</evidence>
<dbReference type="InterPro" id="IPR038081">
    <property type="entry name" value="CalX-like_sf"/>
</dbReference>
<evidence type="ECO:0000256" key="4">
    <source>
        <dbReference type="SAM" id="MobiDB-lite"/>
    </source>
</evidence>
<reference evidence="6 7" key="1">
    <citation type="journal article" date="2008" name="Int. J. Syst. Evol. Microbiol.">
        <title>Amphritea japonica sp. nov. and Amphritea balenae sp. nov., isolated from the sediment adjacent to sperm whale carcasses off Kagoshima, Japan.</title>
        <authorList>
            <person name="Miyazaki M."/>
            <person name="Nogi Y."/>
            <person name="Fujiwara Y."/>
            <person name="Kawato M."/>
            <person name="Nagahama T."/>
            <person name="Kubokawa K."/>
            <person name="Horikoshi K."/>
        </authorList>
    </citation>
    <scope>NUCLEOTIDE SEQUENCE [LARGE SCALE GENOMIC DNA]</scope>
    <source>
        <strain evidence="6 7">ATCC BAA-1530</strain>
    </source>
</reference>
<dbReference type="KEGG" id="ajp:AMJAP_1120"/>
<organism evidence="6 7">
    <name type="scientific">Amphritea japonica ATCC BAA-1530</name>
    <dbReference type="NCBI Taxonomy" id="1278309"/>
    <lineage>
        <taxon>Bacteria</taxon>
        <taxon>Pseudomonadati</taxon>
        <taxon>Pseudomonadota</taxon>
        <taxon>Gammaproteobacteria</taxon>
        <taxon>Oceanospirillales</taxon>
        <taxon>Oceanospirillaceae</taxon>
        <taxon>Amphritea</taxon>
    </lineage>
</organism>
<evidence type="ECO:0000256" key="3">
    <source>
        <dbReference type="ARBA" id="ARBA00022837"/>
    </source>
</evidence>
<dbReference type="Pfam" id="PF00353">
    <property type="entry name" value="HemolysinCabind"/>
    <property type="match status" value="1"/>
</dbReference>
<keyword evidence="7" id="KW-1185">Reference proteome</keyword>
<name>A0A7R6PAU3_9GAMM</name>